<feature type="domain" description="EGF-like" evidence="2">
    <location>
        <begin position="293"/>
        <end position="328"/>
    </location>
</feature>
<feature type="signal peptide" evidence="1">
    <location>
        <begin position="1"/>
        <end position="21"/>
    </location>
</feature>
<feature type="domain" description="EGF-like" evidence="2">
    <location>
        <begin position="490"/>
        <end position="519"/>
    </location>
</feature>
<reference evidence="3" key="1">
    <citation type="submission" date="2020-03" db="EMBL/GenBank/DDBJ databases">
        <authorList>
            <person name="Chebbi M.A."/>
            <person name="Drezen J.M."/>
        </authorList>
    </citation>
    <scope>NUCLEOTIDE SEQUENCE</scope>
    <source>
        <tissue evidence="3">Whole body</tissue>
    </source>
</reference>
<dbReference type="InterPro" id="IPR000742">
    <property type="entry name" value="EGF"/>
</dbReference>
<protein>
    <recommendedName>
        <fullName evidence="2">EGF-like domain-containing protein</fullName>
    </recommendedName>
</protein>
<evidence type="ECO:0000256" key="1">
    <source>
        <dbReference type="SAM" id="SignalP"/>
    </source>
</evidence>
<dbReference type="Proteomes" id="UP000729913">
    <property type="component" value="Unassembled WGS sequence"/>
</dbReference>
<accession>A0A8J5UXJ4</accession>
<evidence type="ECO:0000259" key="2">
    <source>
        <dbReference type="SMART" id="SM00181"/>
    </source>
</evidence>
<feature type="domain" description="EGF-like" evidence="2">
    <location>
        <begin position="557"/>
        <end position="601"/>
    </location>
</feature>
<keyword evidence="1" id="KW-0732">Signal</keyword>
<proteinExistence type="predicted"/>
<feature type="domain" description="EGF-like" evidence="2">
    <location>
        <begin position="408"/>
        <end position="450"/>
    </location>
</feature>
<evidence type="ECO:0000313" key="4">
    <source>
        <dbReference type="Proteomes" id="UP000729913"/>
    </source>
</evidence>
<gene>
    <name evidence="3" type="ORF">G9C98_003007</name>
</gene>
<feature type="domain" description="EGF-like" evidence="2">
    <location>
        <begin position="245"/>
        <end position="286"/>
    </location>
</feature>
<keyword evidence="4" id="KW-1185">Reference proteome</keyword>
<dbReference type="AlphaFoldDB" id="A0A8J5UXJ4"/>
<feature type="chain" id="PRO_5035246832" description="EGF-like domain-containing protein" evidence="1">
    <location>
        <begin position="22"/>
        <end position="807"/>
    </location>
</feature>
<dbReference type="Pfam" id="PF01683">
    <property type="entry name" value="EB"/>
    <property type="match status" value="1"/>
</dbReference>
<sequence>MPRQNAAITLVSIALIFTVNAEDKSELSTDCVPFGEICQEKVKLGDKCKYTAECVDILHSICTKKKCQCRQSNVRVNDHACAPLLNTYCWKNETCASENSLCIDNECQCKDGFVAEAGECLPDVIGSSCIDDEAYASVRFAECSKKKLCACSMKTIATSRRLCSMALGETCNSDRDCGVADSWCDNNKCQCRGQFIAYSNIECRLPYLGMTCKDSDECRANIINSICINNVCRCEDSHNLQDGNTCVATRILYCENDEECVEMNGVCVDGRCQCSVNYVLHESKCLQTKLEGRCRINSDCSALNFAQCIRGKCACGKGFFVLNAKACVKALGKSCISNKDCGVRFSSCYDKKCQCNHGYTQHSENQCRTTELGMTCFDNNTCILIKNAHSFESQCSCKENHIEMNALTCAPLLNAFCNNDLKCVPENSVCIDYKCQCEFSYFPNSNYECILNCALILALTLSDDAVEFDNFLNESLQCSWVRIATLTKTFCDKISNAKCSHRKCQCKEGYTKFDRQVCLPLIGTRCTEHKECAVYNSNCIDNTCQCLETYIPQSQYECVPTGIDSICYNDDDCQAVNTHCSRFNYCICNTNFISVDNMTCATILGAHCRKSMPCITPNSGCIDNTCQCNQGFVRGPFNDCVSVTLGSACVINRDCKNISNAICIDKKCACKPDTFALTPLACNQLLNTTCSSSADCGIETSHCDLNKCQCKPDWMAITDTLCAKRSLLYHCDNALDCGEPWHSKCFQNRCVCNEHHIAVNELTCLPTLGGACWRDDQCMSDNTVCINYKCRCKHGFVSVAINMCAPS</sequence>
<dbReference type="InterPro" id="IPR006149">
    <property type="entry name" value="EB_dom"/>
</dbReference>
<dbReference type="EMBL" id="JAAOIC020000052">
    <property type="protein sequence ID" value="KAG8035881.1"/>
    <property type="molecule type" value="Genomic_DNA"/>
</dbReference>
<organism evidence="3 4">
    <name type="scientific">Cotesia typhae</name>
    <dbReference type="NCBI Taxonomy" id="2053667"/>
    <lineage>
        <taxon>Eukaryota</taxon>
        <taxon>Metazoa</taxon>
        <taxon>Ecdysozoa</taxon>
        <taxon>Arthropoda</taxon>
        <taxon>Hexapoda</taxon>
        <taxon>Insecta</taxon>
        <taxon>Pterygota</taxon>
        <taxon>Neoptera</taxon>
        <taxon>Endopterygota</taxon>
        <taxon>Hymenoptera</taxon>
        <taxon>Apocrita</taxon>
        <taxon>Ichneumonoidea</taxon>
        <taxon>Braconidae</taxon>
        <taxon>Microgastrinae</taxon>
        <taxon>Cotesia</taxon>
    </lineage>
</organism>
<feature type="domain" description="EGF-like" evidence="2">
    <location>
        <begin position="80"/>
        <end position="121"/>
    </location>
</feature>
<comment type="caution">
    <text evidence="3">The sequence shown here is derived from an EMBL/GenBank/DDBJ whole genome shotgun (WGS) entry which is preliminary data.</text>
</comment>
<feature type="domain" description="EGF-like" evidence="2">
    <location>
        <begin position="763"/>
        <end position="805"/>
    </location>
</feature>
<dbReference type="PANTHER" id="PTHR39069">
    <property type="entry name" value="ECDYSONE-INDUCIBLE GENE E1, ISOFORM A"/>
    <property type="match status" value="1"/>
</dbReference>
<dbReference type="OrthoDB" id="504708at2759"/>
<feature type="domain" description="EGF-like" evidence="2">
    <location>
        <begin position="607"/>
        <end position="641"/>
    </location>
</feature>
<evidence type="ECO:0000313" key="3">
    <source>
        <dbReference type="EMBL" id="KAG8035881.1"/>
    </source>
</evidence>
<name>A0A8J5UXJ4_9HYME</name>
<dbReference type="PANTHER" id="PTHR39069:SF8">
    <property type="entry name" value="FI17111P1"/>
    <property type="match status" value="1"/>
</dbReference>
<dbReference type="SMART" id="SM00181">
    <property type="entry name" value="EGF"/>
    <property type="match status" value="8"/>
</dbReference>
<reference evidence="3" key="2">
    <citation type="submission" date="2021-04" db="EMBL/GenBank/DDBJ databases">
        <title>Genome-wide patterns of bracovirus chromosomal integration into multiple host tissues during parasitism.</title>
        <authorList>
            <person name="Chebbi M.A.C."/>
        </authorList>
    </citation>
    <scope>NUCLEOTIDE SEQUENCE</scope>
    <source>
        <tissue evidence="3">Whole body</tissue>
    </source>
</reference>